<evidence type="ECO:0000256" key="9">
    <source>
        <dbReference type="ARBA" id="ARBA00022840"/>
    </source>
</evidence>
<keyword evidence="3" id="KW-0808">Transferase</keyword>
<dbReference type="PROSITE" id="PS50853">
    <property type="entry name" value="FN3"/>
    <property type="match status" value="1"/>
</dbReference>
<dbReference type="PROSITE" id="PS00107">
    <property type="entry name" value="PROTEIN_KINASE_ATP"/>
    <property type="match status" value="1"/>
</dbReference>
<dbReference type="InterPro" id="IPR017441">
    <property type="entry name" value="Protein_kinase_ATP_BS"/>
</dbReference>
<dbReference type="Gene3D" id="3.30.200.20">
    <property type="entry name" value="Phosphorylase Kinase, domain 1"/>
    <property type="match status" value="1"/>
</dbReference>
<dbReference type="WBParaSite" id="EVEC_0000824501-mRNA-1">
    <property type="protein sequence ID" value="EVEC_0000824501-mRNA-1"/>
    <property type="gene ID" value="EVEC_0000824501"/>
</dbReference>
<feature type="domain" description="Fibronectin type-III" evidence="19">
    <location>
        <begin position="1269"/>
        <end position="1367"/>
    </location>
</feature>
<evidence type="ECO:0000256" key="12">
    <source>
        <dbReference type="ARBA" id="ARBA00023170"/>
    </source>
</evidence>
<dbReference type="SUPFAM" id="SSF49265">
    <property type="entry name" value="Fibronectin type III"/>
    <property type="match status" value="3"/>
</dbReference>
<evidence type="ECO:0000259" key="18">
    <source>
        <dbReference type="PROSITE" id="PS50011"/>
    </source>
</evidence>
<dbReference type="GO" id="GO:0043235">
    <property type="term" value="C:receptor complex"/>
    <property type="evidence" value="ECO:0007669"/>
    <property type="project" value="TreeGrafter"/>
</dbReference>
<dbReference type="SUPFAM" id="SSF56112">
    <property type="entry name" value="Protein kinase-like (PK-like)"/>
    <property type="match status" value="1"/>
</dbReference>
<keyword evidence="21" id="KW-1185">Reference proteome</keyword>
<evidence type="ECO:0000313" key="22">
    <source>
        <dbReference type="WBParaSite" id="EVEC_0000824501-mRNA-1"/>
    </source>
</evidence>
<gene>
    <name evidence="20" type="ORF">EVEC_LOCUS7729</name>
</gene>
<evidence type="ECO:0000256" key="3">
    <source>
        <dbReference type="ARBA" id="ARBA00022679"/>
    </source>
</evidence>
<dbReference type="PRINTS" id="PR00109">
    <property type="entry name" value="TYRKINASE"/>
</dbReference>
<dbReference type="GO" id="GO:0005524">
    <property type="term" value="F:ATP binding"/>
    <property type="evidence" value="ECO:0007669"/>
    <property type="project" value="UniProtKB-UniRule"/>
</dbReference>
<feature type="domain" description="Protein kinase" evidence="18">
    <location>
        <begin position="1447"/>
        <end position="1728"/>
    </location>
</feature>
<keyword evidence="13" id="KW-0325">Glycoprotein</keyword>
<dbReference type="InterPro" id="IPR011009">
    <property type="entry name" value="Kinase-like_dom_sf"/>
</dbReference>
<feature type="transmembrane region" description="Helical" evidence="17">
    <location>
        <begin position="1372"/>
        <end position="1399"/>
    </location>
</feature>
<feature type="region of interest" description="Disordered" evidence="16">
    <location>
        <begin position="1752"/>
        <end position="1805"/>
    </location>
</feature>
<evidence type="ECO:0000313" key="21">
    <source>
        <dbReference type="Proteomes" id="UP000274131"/>
    </source>
</evidence>
<sequence>MNIGTEEKPTLLRSPDDTPVVHMDVDHMQEKLYAVLKKKGILRCDLNNCNNSTIMTTNGLNYVEYISLDPYNGYIYCVVHSGDIFVTPLFPYNASDVVVSPLTEKLAGVSGAFALEVDYENMQLTVATKNGTLFGMNLVNRSLTDLRSNYEVNGRYSGIKKLHFMKNRMFWTVPSCGVLPLLDCLYSEEWDQENENVHLNQYLFAGRVVDFTFMRDRSLPLSVLPPDGIGLITSSNLAVITWKPPPLLPFQANEYEWRNVYYQYGLMSESEEQSNAKLASSNRTSQILPIVPGLQYHASVQACICSVCSALSSAINSAFESDSDPPFVMVNRKDGNLTSSIYRYSEVEGKTRFLETVTTRFLTILPRFALLVMASDYVITSYRLSGSFEQVLYSCDSLGSCGSVVGLGGDDETGDVFFLIQNANSTISLFGFNQDMRKPYFISSSVDFPPIRQLLVAKEKLAFVTESNEIGVCDKKLGSLNLNLIAEKVVLVHDENVTESHTITFTSSRLNVSSKRDRLSWEIASDLAGEKIIFKVNNVFVKVAVFKDHFGGDRFVNYSLQPEFYLSPFILGSWASKQVYDIKVDAINAWTIVSVNQTGLIAPTKPPTTPQNLRVFATQQKTVDGARALIDLFWDEPSVWNGEKSGYVVNCTVDGEERWSTEILPVERTYSFNVKSGRVSCVVGARTELTLVTFSQPITIDSSDLRPLIRVFAVDSSNNLVQVCNSSFSSNNLAKRQASSSAIAQQAIAYIGNNLYALRNDADIVQPYLLRLDSNNVEYVIQKVSLAGNVAEVDAIISDWVANRLLFISGGNLLQLFLDVIENSVPFSSRISTAYLLTKNGSLFALFLNKKVEENLALRFECLKTETVTAMVSNFVWNSAALDSIVVLTWNGLSRLNFASSTCEKIDIDDSIFGEKKLKAVLSFAVFGARYLFTTATGVIEYDENTKNSKPIEAISLPPTQYEIRFKRKDSDKITSTLTIATTTHIESGVLDKETDYEVSVAFRNRYTSLVESSVTQLFITGYGYPTAPMEPAAVAIAPDAVVVFWKLPAKANAPLSELRYRISHSSELLSVPAAIGALQADDSVSGGYANSLTDVVSCVANPCSAKLLHLRPATDYKFWVRAIHQSHLESQYEDPEAISGEVAVHTKDTPGTVKPENITSTSVTLHWISLEPESSPARISIEYRVAEDKSAVSHSKNNSVIKWKSPADASFEWSHPATIVIERLRSATVYEYRYAADYKESYSYGGRMISVPGRYFHTTQQIKTKPGTPSAPASLELIYDEEGFFVRWTAPASNGGSDIVSYALEYRPSEDSEWEIAERGLSFNDSEWRPLQSTSFGSNVEFRIRAANSEGFGDYAYSKPHQPNGSHSFPYSLWAVAACMVIASLFAACVLVALLVYYREHGKKLKKMKRLQIGLRQMNNLDTPFEIPADLSCDLKCVPRVKKSCINVKSILGTGSFGEVFEGVVCGLPHAPEKSVLVAIKALRKDCSQLDRKKFLQEAITMHNFDHPNIVRLLGISIDSEPLYLLMELMEAGDLLTFLKSSRPTEVLPSQLSLSELIAMMVDVGRGATYLEANRFVHRDLAARNCLISSRLSPRTTKIADFGLARTMHKGEYCRLNGEELLPLRWLAPEIINGGSDGAFTSKTDVWSFGVLLWEIITLGQQPYAGKDQFQVRSLIGEGVTLEKPAACPDEIFAVIKRAWVFNPDDRPSFSELLPELENLQESSHYLDEKPYPCSLTPYALTLTFESSIDSNASGSGSADRSASIRFDKSDNHSTKKQGRPSVLRSLRKEQSKSPSLNDALPANNMEFPEQAVLSSDTAATYLDENTLDKSCLSSQLGTKEAFKNTQLNCLFAHSASSADTQSFNDSNSSYYRTARVSRV</sequence>
<evidence type="ECO:0000256" key="2">
    <source>
        <dbReference type="ARBA" id="ARBA00011902"/>
    </source>
</evidence>
<keyword evidence="4 17" id="KW-0812">Transmembrane</keyword>
<dbReference type="Gene3D" id="1.10.510.10">
    <property type="entry name" value="Transferase(Phosphotransferase) domain 1"/>
    <property type="match status" value="1"/>
</dbReference>
<evidence type="ECO:0000259" key="19">
    <source>
        <dbReference type="PROSITE" id="PS50853"/>
    </source>
</evidence>
<evidence type="ECO:0000256" key="10">
    <source>
        <dbReference type="ARBA" id="ARBA00022989"/>
    </source>
</evidence>
<evidence type="ECO:0000256" key="4">
    <source>
        <dbReference type="ARBA" id="ARBA00022692"/>
    </source>
</evidence>
<dbReference type="InterPro" id="IPR003961">
    <property type="entry name" value="FN3_dom"/>
</dbReference>
<keyword evidence="8" id="KW-0418">Kinase</keyword>
<dbReference type="Pfam" id="PF07714">
    <property type="entry name" value="PK_Tyr_Ser-Thr"/>
    <property type="match status" value="1"/>
</dbReference>
<protein>
    <recommendedName>
        <fullName evidence="2">receptor protein-tyrosine kinase</fullName>
        <ecNumber evidence="2">2.7.10.1</ecNumber>
    </recommendedName>
</protein>
<evidence type="ECO:0000256" key="6">
    <source>
        <dbReference type="ARBA" id="ARBA00022737"/>
    </source>
</evidence>
<evidence type="ECO:0000256" key="13">
    <source>
        <dbReference type="ARBA" id="ARBA00023180"/>
    </source>
</evidence>
<evidence type="ECO:0000256" key="17">
    <source>
        <dbReference type="SAM" id="Phobius"/>
    </source>
</evidence>
<accession>A0A0N4VCF1</accession>
<dbReference type="InterPro" id="IPR036116">
    <property type="entry name" value="FN3_sf"/>
</dbReference>
<feature type="compositionally biased region" description="Low complexity" evidence="16">
    <location>
        <begin position="1752"/>
        <end position="1766"/>
    </location>
</feature>
<keyword evidence="10 17" id="KW-1133">Transmembrane helix</keyword>
<comment type="subcellular location">
    <subcellularLocation>
        <location evidence="1">Membrane</location>
        <topology evidence="1">Single-pass type I membrane protein</topology>
    </subcellularLocation>
</comment>
<evidence type="ECO:0000313" key="20">
    <source>
        <dbReference type="EMBL" id="VDD92978.1"/>
    </source>
</evidence>
<feature type="binding site" evidence="15">
    <location>
        <position position="1482"/>
    </location>
    <ligand>
        <name>ATP</name>
        <dbReference type="ChEBI" id="CHEBI:30616"/>
    </ligand>
</feature>
<comment type="catalytic activity">
    <reaction evidence="14">
        <text>L-tyrosyl-[protein] + ATP = O-phospho-L-tyrosyl-[protein] + ADP + H(+)</text>
        <dbReference type="Rhea" id="RHEA:10596"/>
        <dbReference type="Rhea" id="RHEA-COMP:10136"/>
        <dbReference type="Rhea" id="RHEA-COMP:20101"/>
        <dbReference type="ChEBI" id="CHEBI:15378"/>
        <dbReference type="ChEBI" id="CHEBI:30616"/>
        <dbReference type="ChEBI" id="CHEBI:46858"/>
        <dbReference type="ChEBI" id="CHEBI:61978"/>
        <dbReference type="ChEBI" id="CHEBI:456216"/>
        <dbReference type="EC" id="2.7.10.1"/>
    </reaction>
</comment>
<dbReference type="Pfam" id="PF25494">
    <property type="entry name" value="Beta-prop_Rol-3"/>
    <property type="match status" value="1"/>
</dbReference>
<evidence type="ECO:0000256" key="16">
    <source>
        <dbReference type="SAM" id="MobiDB-lite"/>
    </source>
</evidence>
<dbReference type="PANTHER" id="PTHR24416">
    <property type="entry name" value="TYROSINE-PROTEIN KINASE RECEPTOR"/>
    <property type="match status" value="1"/>
</dbReference>
<name>A0A0N4VCF1_ENTVE</name>
<evidence type="ECO:0000256" key="14">
    <source>
        <dbReference type="ARBA" id="ARBA00051243"/>
    </source>
</evidence>
<dbReference type="Proteomes" id="UP000274131">
    <property type="component" value="Unassembled WGS sequence"/>
</dbReference>
<proteinExistence type="predicted"/>
<dbReference type="GO" id="GO:0005886">
    <property type="term" value="C:plasma membrane"/>
    <property type="evidence" value="ECO:0007669"/>
    <property type="project" value="TreeGrafter"/>
</dbReference>
<dbReference type="Gene3D" id="2.60.40.10">
    <property type="entry name" value="Immunoglobulins"/>
    <property type="match status" value="3"/>
</dbReference>
<evidence type="ECO:0000256" key="11">
    <source>
        <dbReference type="ARBA" id="ARBA00023136"/>
    </source>
</evidence>
<organism evidence="22">
    <name type="scientific">Enterobius vermicularis</name>
    <name type="common">Human pinworm</name>
    <dbReference type="NCBI Taxonomy" id="51028"/>
    <lineage>
        <taxon>Eukaryota</taxon>
        <taxon>Metazoa</taxon>
        <taxon>Ecdysozoa</taxon>
        <taxon>Nematoda</taxon>
        <taxon>Chromadorea</taxon>
        <taxon>Rhabditida</taxon>
        <taxon>Spirurina</taxon>
        <taxon>Oxyuridomorpha</taxon>
        <taxon>Oxyuroidea</taxon>
        <taxon>Oxyuridae</taxon>
        <taxon>Enterobius</taxon>
    </lineage>
</organism>
<dbReference type="GO" id="GO:0004714">
    <property type="term" value="F:transmembrane receptor protein tyrosine kinase activity"/>
    <property type="evidence" value="ECO:0007669"/>
    <property type="project" value="UniProtKB-EC"/>
</dbReference>
<dbReference type="OrthoDB" id="5828236at2759"/>
<keyword evidence="5" id="KW-0732">Signal</keyword>
<dbReference type="SMART" id="SM00060">
    <property type="entry name" value="FN3"/>
    <property type="match status" value="4"/>
</dbReference>
<dbReference type="GO" id="GO:0007169">
    <property type="term" value="P:cell surface receptor protein tyrosine kinase signaling pathway"/>
    <property type="evidence" value="ECO:0007669"/>
    <property type="project" value="TreeGrafter"/>
</dbReference>
<keyword evidence="6" id="KW-0677">Repeat</keyword>
<dbReference type="InterPro" id="IPR020635">
    <property type="entry name" value="Tyr_kinase_cat_dom"/>
</dbReference>
<evidence type="ECO:0000256" key="15">
    <source>
        <dbReference type="PROSITE-ProRule" id="PRU10141"/>
    </source>
</evidence>
<reference evidence="20 21" key="2">
    <citation type="submission" date="2018-10" db="EMBL/GenBank/DDBJ databases">
        <authorList>
            <consortium name="Pathogen Informatics"/>
        </authorList>
    </citation>
    <scope>NUCLEOTIDE SEQUENCE [LARGE SCALE GENOMIC DNA]</scope>
</reference>
<keyword evidence="11 17" id="KW-0472">Membrane</keyword>
<dbReference type="InterPro" id="IPR050122">
    <property type="entry name" value="RTK"/>
</dbReference>
<evidence type="ECO:0000256" key="7">
    <source>
        <dbReference type="ARBA" id="ARBA00022741"/>
    </source>
</evidence>
<dbReference type="InterPro" id="IPR057329">
    <property type="entry name" value="Beta-prop_Rol-3"/>
</dbReference>
<dbReference type="CDD" id="cd00063">
    <property type="entry name" value="FN3"/>
    <property type="match status" value="3"/>
</dbReference>
<dbReference type="STRING" id="51028.A0A0N4VCF1"/>
<dbReference type="SMART" id="SM00219">
    <property type="entry name" value="TyrKc"/>
    <property type="match status" value="1"/>
</dbReference>
<evidence type="ECO:0000256" key="5">
    <source>
        <dbReference type="ARBA" id="ARBA00022729"/>
    </source>
</evidence>
<keyword evidence="7 15" id="KW-0547">Nucleotide-binding</keyword>
<dbReference type="SUPFAM" id="SSF63825">
    <property type="entry name" value="YWTD domain"/>
    <property type="match status" value="1"/>
</dbReference>
<evidence type="ECO:0000256" key="8">
    <source>
        <dbReference type="ARBA" id="ARBA00022777"/>
    </source>
</evidence>
<dbReference type="EC" id="2.7.10.1" evidence="2"/>
<dbReference type="InterPro" id="IPR013783">
    <property type="entry name" value="Ig-like_fold"/>
</dbReference>
<dbReference type="InterPro" id="IPR000719">
    <property type="entry name" value="Prot_kinase_dom"/>
</dbReference>
<keyword evidence="9 15" id="KW-0067">ATP-binding</keyword>
<dbReference type="PANTHER" id="PTHR24416:SF525">
    <property type="entry name" value="INSULIN-LIKE RECEPTOR"/>
    <property type="match status" value="1"/>
</dbReference>
<evidence type="ECO:0000256" key="1">
    <source>
        <dbReference type="ARBA" id="ARBA00004479"/>
    </source>
</evidence>
<dbReference type="InterPro" id="IPR001245">
    <property type="entry name" value="Ser-Thr/Tyr_kinase_cat_dom"/>
</dbReference>
<dbReference type="InterPro" id="IPR008266">
    <property type="entry name" value="Tyr_kinase_AS"/>
</dbReference>
<reference evidence="22" key="1">
    <citation type="submission" date="2016-04" db="UniProtKB">
        <authorList>
            <consortium name="WormBaseParasite"/>
        </authorList>
    </citation>
    <scope>IDENTIFICATION</scope>
</reference>
<dbReference type="PROSITE" id="PS00109">
    <property type="entry name" value="PROTEIN_KINASE_TYR"/>
    <property type="match status" value="1"/>
</dbReference>
<dbReference type="PROSITE" id="PS50011">
    <property type="entry name" value="PROTEIN_KINASE_DOM"/>
    <property type="match status" value="1"/>
</dbReference>
<keyword evidence="12" id="KW-0675">Receptor</keyword>
<dbReference type="EMBL" id="UXUI01009064">
    <property type="protein sequence ID" value="VDD92978.1"/>
    <property type="molecule type" value="Genomic_DNA"/>
</dbReference>